<dbReference type="GO" id="GO:0005737">
    <property type="term" value="C:cytoplasm"/>
    <property type="evidence" value="ECO:0007669"/>
    <property type="project" value="TreeGrafter"/>
</dbReference>
<evidence type="ECO:0000256" key="1">
    <source>
        <dbReference type="ARBA" id="ARBA00022737"/>
    </source>
</evidence>
<sequence length="189" mass="20039">MGEEADMEKTVLVPVADGTEELEAVAIIDVLRRAGATVTVASVSGHRQITASRGVVIVADTLIESCVDQTYDLVVLPGGIPGAEHLRDCAELAQILRRQNEQERFFGAICASPAVVLEHHDLIQGRRATCHPGFVDGLASAADVDQRVVVDGNCMTSRGAGTAVEFALALVERLYGKAHRDAVAVPMVL</sequence>
<reference evidence="3 4" key="1">
    <citation type="submission" date="2019-11" db="EMBL/GenBank/DDBJ databases">
        <title>Comparative genomics of hydrocarbon-degrading Desulfosarcina strains.</title>
        <authorList>
            <person name="Watanabe M."/>
            <person name="Kojima H."/>
            <person name="Fukui M."/>
        </authorList>
    </citation>
    <scope>NUCLEOTIDE SEQUENCE [LARGE SCALE GENOMIC DNA]</scope>
    <source>
        <strain evidence="4">oXyS1</strain>
    </source>
</reference>
<evidence type="ECO:0000259" key="2">
    <source>
        <dbReference type="Pfam" id="PF01965"/>
    </source>
</evidence>
<dbReference type="Gene3D" id="3.40.50.880">
    <property type="match status" value="1"/>
</dbReference>
<dbReference type="PANTHER" id="PTHR48094">
    <property type="entry name" value="PROTEIN/NUCLEIC ACID DEGLYCASE DJ-1-RELATED"/>
    <property type="match status" value="1"/>
</dbReference>
<dbReference type="GO" id="GO:1903189">
    <property type="term" value="P:glyoxal metabolic process"/>
    <property type="evidence" value="ECO:0007669"/>
    <property type="project" value="TreeGrafter"/>
</dbReference>
<dbReference type="Proteomes" id="UP000422108">
    <property type="component" value="Chromosome"/>
</dbReference>
<dbReference type="PANTHER" id="PTHR48094:SF12">
    <property type="entry name" value="PARKINSON DISEASE PROTEIN 7 HOMOLOG"/>
    <property type="match status" value="1"/>
</dbReference>
<dbReference type="SUPFAM" id="SSF52317">
    <property type="entry name" value="Class I glutamine amidotransferase-like"/>
    <property type="match status" value="1"/>
</dbReference>
<dbReference type="InterPro" id="IPR002818">
    <property type="entry name" value="DJ-1/PfpI"/>
</dbReference>
<evidence type="ECO:0000313" key="3">
    <source>
        <dbReference type="EMBL" id="BBO90654.1"/>
    </source>
</evidence>
<name>A0A5K8AFE2_9BACT</name>
<gene>
    <name evidence="3" type="ORF">DSCOOX_38340</name>
</gene>
<dbReference type="NCBIfam" id="TIGR01383">
    <property type="entry name" value="not_thiJ"/>
    <property type="match status" value="1"/>
</dbReference>
<dbReference type="InterPro" id="IPR029062">
    <property type="entry name" value="Class_I_gatase-like"/>
</dbReference>
<dbReference type="InterPro" id="IPR006287">
    <property type="entry name" value="DJ-1"/>
</dbReference>
<protein>
    <submittedName>
        <fullName evidence="3">4-methyl-5(B-hydroxyethyl)-thiazole monophosphate biosynthesis protein</fullName>
    </submittedName>
</protein>
<dbReference type="FunFam" id="3.40.50.880:FF:000015">
    <property type="entry name" value="Protein DJ-1 homolog C"/>
    <property type="match status" value="1"/>
</dbReference>
<keyword evidence="4" id="KW-1185">Reference proteome</keyword>
<dbReference type="CDD" id="cd03135">
    <property type="entry name" value="GATase1_DJ-1"/>
    <property type="match status" value="1"/>
</dbReference>
<dbReference type="InterPro" id="IPR050325">
    <property type="entry name" value="Prot/Nucl_acid_deglycase"/>
</dbReference>
<dbReference type="Pfam" id="PF01965">
    <property type="entry name" value="DJ-1_PfpI"/>
    <property type="match status" value="1"/>
</dbReference>
<feature type="domain" description="DJ-1/PfpI" evidence="2">
    <location>
        <begin position="9"/>
        <end position="172"/>
    </location>
</feature>
<accession>A0A5K8AFE2</accession>
<proteinExistence type="predicted"/>
<dbReference type="AlphaFoldDB" id="A0A5K8AFE2"/>
<keyword evidence="1" id="KW-0677">Repeat</keyword>
<organism evidence="3 4">
    <name type="scientific">Desulfosarcina ovata subsp. ovata</name>
    <dbReference type="NCBI Taxonomy" id="2752305"/>
    <lineage>
        <taxon>Bacteria</taxon>
        <taxon>Pseudomonadati</taxon>
        <taxon>Thermodesulfobacteriota</taxon>
        <taxon>Desulfobacteria</taxon>
        <taxon>Desulfobacterales</taxon>
        <taxon>Desulfosarcinaceae</taxon>
        <taxon>Desulfosarcina</taxon>
    </lineage>
</organism>
<dbReference type="EMBL" id="AP021879">
    <property type="protein sequence ID" value="BBO90654.1"/>
    <property type="molecule type" value="Genomic_DNA"/>
</dbReference>
<evidence type="ECO:0000313" key="4">
    <source>
        <dbReference type="Proteomes" id="UP000422108"/>
    </source>
</evidence>